<name>A0A3S5I4E4_KLEPN</name>
<sequence length="68" mass="7475">MALPLCVMLICASRNHVNAVSNFILAACQFNDAVMGGIFINQLAEALLMDQQGEINPEWVRSIMPPSR</sequence>
<keyword evidence="1" id="KW-0732">Signal</keyword>
<organism evidence="2">
    <name type="scientific">Klebsiella pneumoniae</name>
    <dbReference type="NCBI Taxonomy" id="573"/>
    <lineage>
        <taxon>Bacteria</taxon>
        <taxon>Pseudomonadati</taxon>
        <taxon>Pseudomonadota</taxon>
        <taxon>Gammaproteobacteria</taxon>
        <taxon>Enterobacterales</taxon>
        <taxon>Enterobacteriaceae</taxon>
        <taxon>Klebsiella/Raoultella group</taxon>
        <taxon>Klebsiella</taxon>
        <taxon>Klebsiella pneumoniae complex</taxon>
    </lineage>
</organism>
<dbReference type="EMBL" id="MK167989">
    <property type="protein sequence ID" value="AZZ88468.1"/>
    <property type="molecule type" value="Genomic_DNA"/>
</dbReference>
<protein>
    <submittedName>
        <fullName evidence="2">Uncharacterized protein</fullName>
    </submittedName>
</protein>
<evidence type="ECO:0000256" key="1">
    <source>
        <dbReference type="SAM" id="SignalP"/>
    </source>
</evidence>
<dbReference type="RefSeq" id="WP_172694357.1">
    <property type="nucleotide sequence ID" value="NZ_MK104259.1"/>
</dbReference>
<evidence type="ECO:0000313" key="2">
    <source>
        <dbReference type="EMBL" id="AZZ88468.1"/>
    </source>
</evidence>
<accession>A0A3S5I4E4</accession>
<feature type="signal peptide" evidence="1">
    <location>
        <begin position="1"/>
        <end position="19"/>
    </location>
</feature>
<proteinExistence type="predicted"/>
<reference evidence="2" key="1">
    <citation type="submission" date="2018-11" db="EMBL/GenBank/DDBJ databases">
        <title>Complete sequence of plasmid pHNYF2-1.</title>
        <authorList>
            <person name="Liu J.H."/>
            <person name="Huang X.Y."/>
        </authorList>
    </citation>
    <scope>NUCLEOTIDE SEQUENCE</scope>
    <source>
        <strain evidence="2">6YF2CTX</strain>
        <plasmid evidence="2">pHNYF2-1</plasmid>
    </source>
</reference>
<dbReference type="AlphaFoldDB" id="A0A3S5I4E4"/>
<feature type="chain" id="PRO_5018708276" evidence="1">
    <location>
        <begin position="20"/>
        <end position="68"/>
    </location>
</feature>
<keyword evidence="2" id="KW-0614">Plasmid</keyword>
<geneLocation type="plasmid" evidence="2">
    <name>pHNYF2-1</name>
</geneLocation>